<evidence type="ECO:0000313" key="2">
    <source>
        <dbReference type="Proteomes" id="UP000001542"/>
    </source>
</evidence>
<accession>A2E045</accession>
<sequence>MSVEVSEDKMVKLFLKKIKATKKRFMDAIIRCNALEDQSQVEMLRSAVNAISNTIAALTQKTASLSDLKRYHIKVDLVDDPETYPAEVKLELRQKERSHPLPLNHKIVVKPPMGDSVSTKIVKERNAKMNYTHKFDFGPCVESTVRMVTGGDMEFDIMRISSVMGQKKTQLIALATAPLNQLSFSSSLTIPLHFVNIDGSKTQYIFEAMFTVDRPLVPLEELRIDENIDVIPE</sequence>
<evidence type="ECO:0000313" key="1">
    <source>
        <dbReference type="EMBL" id="EAY13964.1"/>
    </source>
</evidence>
<reference evidence="1" key="1">
    <citation type="submission" date="2006-10" db="EMBL/GenBank/DDBJ databases">
        <authorList>
            <person name="Amadeo P."/>
            <person name="Zhao Q."/>
            <person name="Wortman J."/>
            <person name="Fraser-Liggett C."/>
            <person name="Carlton J."/>
        </authorList>
    </citation>
    <scope>NUCLEOTIDE SEQUENCE</scope>
    <source>
        <strain evidence="1">G3</strain>
    </source>
</reference>
<name>A2E045_TRIV3</name>
<dbReference type="VEuPathDB" id="TrichDB:TVAGG3_0219110"/>
<dbReference type="OrthoDB" id="10371343at2759"/>
<dbReference type="RefSeq" id="XP_001326187.1">
    <property type="nucleotide sequence ID" value="XM_001326152.1"/>
</dbReference>
<dbReference type="EMBL" id="DS113277">
    <property type="protein sequence ID" value="EAY13964.1"/>
    <property type="molecule type" value="Genomic_DNA"/>
</dbReference>
<dbReference type="AlphaFoldDB" id="A2E045"/>
<dbReference type="InParanoid" id="A2E045"/>
<organism evidence="1 2">
    <name type="scientific">Trichomonas vaginalis (strain ATCC PRA-98 / G3)</name>
    <dbReference type="NCBI Taxonomy" id="412133"/>
    <lineage>
        <taxon>Eukaryota</taxon>
        <taxon>Metamonada</taxon>
        <taxon>Parabasalia</taxon>
        <taxon>Trichomonadida</taxon>
        <taxon>Trichomonadidae</taxon>
        <taxon>Trichomonas</taxon>
    </lineage>
</organism>
<dbReference type="VEuPathDB" id="TrichDB:TVAG_491020"/>
<gene>
    <name evidence="1" type="ORF">TVAG_491020</name>
</gene>
<protein>
    <submittedName>
        <fullName evidence="1">Uncharacterized protein</fullName>
    </submittedName>
</protein>
<dbReference type="KEGG" id="tva:4771951"/>
<dbReference type="Proteomes" id="UP000001542">
    <property type="component" value="Unassembled WGS sequence"/>
</dbReference>
<proteinExistence type="predicted"/>
<reference evidence="1" key="2">
    <citation type="journal article" date="2007" name="Science">
        <title>Draft genome sequence of the sexually transmitted pathogen Trichomonas vaginalis.</title>
        <authorList>
            <person name="Carlton J.M."/>
            <person name="Hirt R.P."/>
            <person name="Silva J.C."/>
            <person name="Delcher A.L."/>
            <person name="Schatz M."/>
            <person name="Zhao Q."/>
            <person name="Wortman J.R."/>
            <person name="Bidwell S.L."/>
            <person name="Alsmark U.C.M."/>
            <person name="Besteiro S."/>
            <person name="Sicheritz-Ponten T."/>
            <person name="Noel C.J."/>
            <person name="Dacks J.B."/>
            <person name="Foster P.G."/>
            <person name="Simillion C."/>
            <person name="Van de Peer Y."/>
            <person name="Miranda-Saavedra D."/>
            <person name="Barton G.J."/>
            <person name="Westrop G.D."/>
            <person name="Mueller S."/>
            <person name="Dessi D."/>
            <person name="Fiori P.L."/>
            <person name="Ren Q."/>
            <person name="Paulsen I."/>
            <person name="Zhang H."/>
            <person name="Bastida-Corcuera F.D."/>
            <person name="Simoes-Barbosa A."/>
            <person name="Brown M.T."/>
            <person name="Hayes R.D."/>
            <person name="Mukherjee M."/>
            <person name="Okumura C.Y."/>
            <person name="Schneider R."/>
            <person name="Smith A.J."/>
            <person name="Vanacova S."/>
            <person name="Villalvazo M."/>
            <person name="Haas B.J."/>
            <person name="Pertea M."/>
            <person name="Feldblyum T.V."/>
            <person name="Utterback T.R."/>
            <person name="Shu C.L."/>
            <person name="Osoegawa K."/>
            <person name="de Jong P.J."/>
            <person name="Hrdy I."/>
            <person name="Horvathova L."/>
            <person name="Zubacova Z."/>
            <person name="Dolezal P."/>
            <person name="Malik S.B."/>
            <person name="Logsdon J.M. Jr."/>
            <person name="Henze K."/>
            <person name="Gupta A."/>
            <person name="Wang C.C."/>
            <person name="Dunne R.L."/>
            <person name="Upcroft J.A."/>
            <person name="Upcroft P."/>
            <person name="White O."/>
            <person name="Salzberg S.L."/>
            <person name="Tang P."/>
            <person name="Chiu C.-H."/>
            <person name="Lee Y.-S."/>
            <person name="Embley T.M."/>
            <person name="Coombs G.H."/>
            <person name="Mottram J.C."/>
            <person name="Tachezy J."/>
            <person name="Fraser-Liggett C.M."/>
            <person name="Johnson P.J."/>
        </authorList>
    </citation>
    <scope>NUCLEOTIDE SEQUENCE [LARGE SCALE GENOMIC DNA]</scope>
    <source>
        <strain evidence="1">G3</strain>
    </source>
</reference>
<keyword evidence="2" id="KW-1185">Reference proteome</keyword>